<name>A0A8H7CSB3_9AGAR</name>
<proteinExistence type="predicted"/>
<dbReference type="AlphaFoldDB" id="A0A8H7CSB3"/>
<accession>A0A8H7CSB3</accession>
<protein>
    <submittedName>
        <fullName evidence="1">Uncharacterized protein</fullName>
    </submittedName>
</protein>
<dbReference type="Proteomes" id="UP000620124">
    <property type="component" value="Unassembled WGS sequence"/>
</dbReference>
<keyword evidence="2" id="KW-1185">Reference proteome</keyword>
<organism evidence="1 2">
    <name type="scientific">Mycena venus</name>
    <dbReference type="NCBI Taxonomy" id="2733690"/>
    <lineage>
        <taxon>Eukaryota</taxon>
        <taxon>Fungi</taxon>
        <taxon>Dikarya</taxon>
        <taxon>Basidiomycota</taxon>
        <taxon>Agaricomycotina</taxon>
        <taxon>Agaricomycetes</taxon>
        <taxon>Agaricomycetidae</taxon>
        <taxon>Agaricales</taxon>
        <taxon>Marasmiineae</taxon>
        <taxon>Mycenaceae</taxon>
        <taxon>Mycena</taxon>
    </lineage>
</organism>
<sequence length="120" mass="13083">MPKGLVSSPAALICFAFPPISNVLFRMDGKDNYSTPRSSSSVRTAVISGPPQFSAFQNSVPFPTHSQIIDTSEPHHQSTAWNDTLFLWGLTGWKLGNTRLNFTSTSTLHCLALSRNCGLV</sequence>
<evidence type="ECO:0000313" key="2">
    <source>
        <dbReference type="Proteomes" id="UP000620124"/>
    </source>
</evidence>
<comment type="caution">
    <text evidence="1">The sequence shown here is derived from an EMBL/GenBank/DDBJ whole genome shotgun (WGS) entry which is preliminary data.</text>
</comment>
<dbReference type="EMBL" id="JACAZI010000013">
    <property type="protein sequence ID" value="KAF7345658.1"/>
    <property type="molecule type" value="Genomic_DNA"/>
</dbReference>
<reference evidence="1" key="1">
    <citation type="submission" date="2020-05" db="EMBL/GenBank/DDBJ databases">
        <title>Mycena genomes resolve the evolution of fungal bioluminescence.</title>
        <authorList>
            <person name="Tsai I.J."/>
        </authorList>
    </citation>
    <scope>NUCLEOTIDE SEQUENCE</scope>
    <source>
        <strain evidence="1">CCC161011</strain>
    </source>
</reference>
<gene>
    <name evidence="1" type="ORF">MVEN_01585400</name>
</gene>
<evidence type="ECO:0000313" key="1">
    <source>
        <dbReference type="EMBL" id="KAF7345658.1"/>
    </source>
</evidence>